<feature type="transmembrane region" description="Helical" evidence="6">
    <location>
        <begin position="50"/>
        <end position="69"/>
    </location>
</feature>
<evidence type="ECO:0000313" key="9">
    <source>
        <dbReference type="Proteomes" id="UP000077684"/>
    </source>
</evidence>
<keyword evidence="2 6" id="KW-0812">Transmembrane</keyword>
<evidence type="ECO:0000256" key="4">
    <source>
        <dbReference type="ARBA" id="ARBA00023136"/>
    </source>
</evidence>
<keyword evidence="3 6" id="KW-1133">Transmembrane helix</keyword>
<dbReference type="Pfam" id="PF07690">
    <property type="entry name" value="MFS_1"/>
    <property type="match status" value="1"/>
</dbReference>
<comment type="caution">
    <text evidence="8">The sequence shown here is derived from an EMBL/GenBank/DDBJ whole genome shotgun (WGS) entry which is preliminary data.</text>
</comment>
<evidence type="ECO:0000256" key="1">
    <source>
        <dbReference type="ARBA" id="ARBA00004141"/>
    </source>
</evidence>
<dbReference type="SUPFAM" id="SSF103473">
    <property type="entry name" value="MFS general substrate transporter"/>
    <property type="match status" value="1"/>
</dbReference>
<dbReference type="GO" id="GO:0005886">
    <property type="term" value="C:plasma membrane"/>
    <property type="evidence" value="ECO:0007669"/>
    <property type="project" value="TreeGrafter"/>
</dbReference>
<comment type="subcellular location">
    <subcellularLocation>
        <location evidence="1">Membrane</location>
        <topology evidence="1">Multi-pass membrane protein</topology>
    </subcellularLocation>
</comment>
<evidence type="ECO:0000259" key="7">
    <source>
        <dbReference type="PROSITE" id="PS50850"/>
    </source>
</evidence>
<accession>A0A8X7MIG6</accession>
<dbReference type="AlphaFoldDB" id="A0A8X7MIG6"/>
<keyword evidence="9" id="KW-1185">Reference proteome</keyword>
<protein>
    <recommendedName>
        <fullName evidence="7">Major facilitator superfamily (MFS) profile domain-containing protein</fullName>
    </recommendedName>
</protein>
<dbReference type="EMBL" id="LWDE02003113">
    <property type="protein sequence ID" value="KAE8236127.1"/>
    <property type="molecule type" value="Genomic_DNA"/>
</dbReference>
<reference evidence="8" key="2">
    <citation type="journal article" date="2019" name="IMA Fungus">
        <title>Genome sequencing and comparison of five Tilletia species to identify candidate genes for the detection of regulated species infecting wheat.</title>
        <authorList>
            <person name="Nguyen H.D.T."/>
            <person name="Sultana T."/>
            <person name="Kesanakurti P."/>
            <person name="Hambleton S."/>
        </authorList>
    </citation>
    <scope>NUCLEOTIDE SEQUENCE</scope>
    <source>
        <strain evidence="8">DAOMC 236426</strain>
    </source>
</reference>
<evidence type="ECO:0000256" key="5">
    <source>
        <dbReference type="SAM" id="MobiDB-lite"/>
    </source>
</evidence>
<dbReference type="InterPro" id="IPR020846">
    <property type="entry name" value="MFS_dom"/>
</dbReference>
<dbReference type="InterPro" id="IPR011701">
    <property type="entry name" value="MFS"/>
</dbReference>
<feature type="compositionally biased region" description="Polar residues" evidence="5">
    <location>
        <begin position="1"/>
        <end position="10"/>
    </location>
</feature>
<dbReference type="PANTHER" id="PTHR23501">
    <property type="entry name" value="MAJOR FACILITATOR SUPERFAMILY"/>
    <property type="match status" value="1"/>
</dbReference>
<dbReference type="Gene3D" id="1.20.1250.20">
    <property type="entry name" value="MFS general substrate transporter like domains"/>
    <property type="match status" value="1"/>
</dbReference>
<dbReference type="Proteomes" id="UP000077684">
    <property type="component" value="Unassembled WGS sequence"/>
</dbReference>
<organism evidence="8 9">
    <name type="scientific">Tilletia controversa</name>
    <name type="common">dwarf bunt fungus</name>
    <dbReference type="NCBI Taxonomy" id="13291"/>
    <lineage>
        <taxon>Eukaryota</taxon>
        <taxon>Fungi</taxon>
        <taxon>Dikarya</taxon>
        <taxon>Basidiomycota</taxon>
        <taxon>Ustilaginomycotina</taxon>
        <taxon>Exobasidiomycetes</taxon>
        <taxon>Tilletiales</taxon>
        <taxon>Tilletiaceae</taxon>
        <taxon>Tilletia</taxon>
    </lineage>
</organism>
<keyword evidence="4 6" id="KW-0472">Membrane</keyword>
<dbReference type="PROSITE" id="PS50850">
    <property type="entry name" value="MFS"/>
    <property type="match status" value="1"/>
</dbReference>
<feature type="domain" description="Major facilitator superfamily (MFS) profile" evidence="7">
    <location>
        <begin position="56"/>
        <end position="126"/>
    </location>
</feature>
<evidence type="ECO:0000313" key="8">
    <source>
        <dbReference type="EMBL" id="KAE8236127.1"/>
    </source>
</evidence>
<dbReference type="InterPro" id="IPR036259">
    <property type="entry name" value="MFS_trans_sf"/>
</dbReference>
<evidence type="ECO:0000256" key="3">
    <source>
        <dbReference type="ARBA" id="ARBA00022989"/>
    </source>
</evidence>
<feature type="compositionally biased region" description="Polar residues" evidence="5">
    <location>
        <begin position="18"/>
        <end position="29"/>
    </location>
</feature>
<name>A0A8X7MIG6_9BASI</name>
<dbReference type="GO" id="GO:0022857">
    <property type="term" value="F:transmembrane transporter activity"/>
    <property type="evidence" value="ECO:0007669"/>
    <property type="project" value="InterPro"/>
</dbReference>
<feature type="region of interest" description="Disordered" evidence="5">
    <location>
        <begin position="1"/>
        <end position="46"/>
    </location>
</feature>
<gene>
    <name evidence="8" type="ORF">A4X06_0g9647</name>
</gene>
<proteinExistence type="predicted"/>
<evidence type="ECO:0000256" key="2">
    <source>
        <dbReference type="ARBA" id="ARBA00022692"/>
    </source>
</evidence>
<sequence>MSLSTGTVTPATGADVEQQVTNPASPTDSFTDEKKQTSGSDSSAEEYPTGLKFALICLACAFFLFLVAIDQTIVSTAIPVVTNQFNSFSDVGWYGSAYLLTSTVFQPLFGRLYTNFSVKWVYLSCF</sequence>
<reference evidence="8" key="1">
    <citation type="submission" date="2016-04" db="EMBL/GenBank/DDBJ databases">
        <authorList>
            <person name="Nguyen H.D."/>
            <person name="Samba Siva P."/>
            <person name="Cullis J."/>
            <person name="Levesque C.A."/>
            <person name="Hambleton S."/>
        </authorList>
    </citation>
    <scope>NUCLEOTIDE SEQUENCE</scope>
    <source>
        <strain evidence="8">DAOMC 236426</strain>
    </source>
</reference>
<evidence type="ECO:0000256" key="6">
    <source>
        <dbReference type="SAM" id="Phobius"/>
    </source>
</evidence>
<feature type="non-terminal residue" evidence="8">
    <location>
        <position position="126"/>
    </location>
</feature>
<dbReference type="PANTHER" id="PTHR23501:SF198">
    <property type="entry name" value="AZOLE RESISTANCE PROTEIN 1-RELATED"/>
    <property type="match status" value="1"/>
</dbReference>